<feature type="compositionally biased region" description="Basic and acidic residues" evidence="1">
    <location>
        <begin position="235"/>
        <end position="249"/>
    </location>
</feature>
<dbReference type="Proteomes" id="UP000268162">
    <property type="component" value="Unassembled WGS sequence"/>
</dbReference>
<feature type="compositionally biased region" description="Low complexity" evidence="1">
    <location>
        <begin position="126"/>
        <end position="146"/>
    </location>
</feature>
<feature type="region of interest" description="Disordered" evidence="1">
    <location>
        <begin position="125"/>
        <end position="254"/>
    </location>
</feature>
<name>A0A4P9ZNH7_9FUNG</name>
<evidence type="ECO:0000313" key="2">
    <source>
        <dbReference type="EMBL" id="RKP34688.1"/>
    </source>
</evidence>
<sequence length="354" mass="37687">MAVTSKLRSAEVTPLASVADPMYKNSPLARNCSELSLPSSFDTSYFSDSSLEEPASPLSLSFIDNCNQYLSDSSLSPALSSPPLSLSPMSLDTESSASFSTPILHASPSSALSPTKELHRLQSDLATTTQSTWSSASHSANSAKQSPTDSYFPPPPYIPMLSSSTSSGSPQTGGPPTTTVITQVDRPRNRRHLSARARGKQASTSRESLASIVSSSSASSLSNGEVEVESGSQGSDRKPRNAAQAHHDTSQLGSVETKPNFLDRFLAPKKGRRNQRTMSEIGNAFNPAVPLEISHPENPGRVGGLSEKVKGSIINRLGNLLGKPQWEAKGELIKEMGQGEMEAARALKQQQLFS</sequence>
<dbReference type="EMBL" id="ML003108">
    <property type="protein sequence ID" value="RKP34688.1"/>
    <property type="molecule type" value="Genomic_DNA"/>
</dbReference>
<evidence type="ECO:0000256" key="1">
    <source>
        <dbReference type="SAM" id="MobiDB-lite"/>
    </source>
</evidence>
<evidence type="ECO:0000313" key="3">
    <source>
        <dbReference type="Proteomes" id="UP000268162"/>
    </source>
</evidence>
<keyword evidence="3" id="KW-1185">Reference proteome</keyword>
<dbReference type="AlphaFoldDB" id="A0A4P9ZNH7"/>
<feature type="compositionally biased region" description="Low complexity" evidence="1">
    <location>
        <begin position="162"/>
        <end position="179"/>
    </location>
</feature>
<proteinExistence type="predicted"/>
<gene>
    <name evidence="2" type="ORF">BJ085DRAFT_29600</name>
</gene>
<feature type="compositionally biased region" description="Low complexity" evidence="1">
    <location>
        <begin position="208"/>
        <end position="222"/>
    </location>
</feature>
<reference evidence="3" key="1">
    <citation type="journal article" date="2018" name="Nat. Microbiol.">
        <title>Leveraging single-cell genomics to expand the fungal tree of life.</title>
        <authorList>
            <person name="Ahrendt S.R."/>
            <person name="Quandt C.A."/>
            <person name="Ciobanu D."/>
            <person name="Clum A."/>
            <person name="Salamov A."/>
            <person name="Andreopoulos B."/>
            <person name="Cheng J.F."/>
            <person name="Woyke T."/>
            <person name="Pelin A."/>
            <person name="Henrissat B."/>
            <person name="Reynolds N.K."/>
            <person name="Benny G.L."/>
            <person name="Smith M.E."/>
            <person name="James T.Y."/>
            <person name="Grigoriev I.V."/>
        </authorList>
    </citation>
    <scope>NUCLEOTIDE SEQUENCE [LARGE SCALE GENOMIC DNA]</scope>
    <source>
        <strain evidence="3">RSA 468</strain>
    </source>
</reference>
<protein>
    <submittedName>
        <fullName evidence="2">Uncharacterized protein</fullName>
    </submittedName>
</protein>
<feature type="compositionally biased region" description="Basic residues" evidence="1">
    <location>
        <begin position="188"/>
        <end position="199"/>
    </location>
</feature>
<organism evidence="2 3">
    <name type="scientific">Dimargaris cristalligena</name>
    <dbReference type="NCBI Taxonomy" id="215637"/>
    <lineage>
        <taxon>Eukaryota</taxon>
        <taxon>Fungi</taxon>
        <taxon>Fungi incertae sedis</taxon>
        <taxon>Zoopagomycota</taxon>
        <taxon>Kickxellomycotina</taxon>
        <taxon>Dimargaritomycetes</taxon>
        <taxon>Dimargaritales</taxon>
        <taxon>Dimargaritaceae</taxon>
        <taxon>Dimargaris</taxon>
    </lineage>
</organism>
<accession>A0A4P9ZNH7</accession>